<keyword evidence="4 7" id="KW-0812">Transmembrane</keyword>
<feature type="transmembrane region" description="Helical" evidence="7">
    <location>
        <begin position="242"/>
        <end position="259"/>
    </location>
</feature>
<sequence length="431" mass="45285">MTVTLIGFAALFSLIFLRVPIGLALGFVGFLGYATIVDVGPAASLVAQTIRDAGHSYTLSVIPMFVLMGNLVARSGLADDLYAAANAFIGHRKGGLAMATVIACGGFASVSGSSVATAATMSKVSFPAMRRFGYNDRLATGAIAAGGTLGILIPPSVIMVIYGVMTETHIGKLFAAGLLPGLVGIAGYIAAVRWTVWRDPASGPAGPRMPWRERWRVLRGVVGVLTLFLIVMGGIYGGLFTPTEASGIGAFGATVFAAFRKRLTTAVTYDVLSETARTTAMIFFVLMGALIFAEFVSFAGMPEALVELIRFMALSPLAVIAVMMGIYLVLGCVLDSLAMILLTVPIFFPIVMALGYDPVWFGVLIVVVIEIGLITPPIGMNVFVLNAMLADVPVTSIFRGIVPFLGADIVRLAILVALPGISLFLPKLFFG</sequence>
<dbReference type="OrthoDB" id="9790209at2"/>
<keyword evidence="5 7" id="KW-1133">Transmembrane helix</keyword>
<feature type="transmembrane region" description="Helical" evidence="7">
    <location>
        <begin position="6"/>
        <end position="36"/>
    </location>
</feature>
<dbReference type="PANTHER" id="PTHR33362">
    <property type="entry name" value="SIALIC ACID TRAP TRANSPORTER PERMEASE PROTEIN SIAT-RELATED"/>
    <property type="match status" value="1"/>
</dbReference>
<keyword evidence="2" id="KW-1003">Cell membrane</keyword>
<evidence type="ECO:0000256" key="1">
    <source>
        <dbReference type="ARBA" id="ARBA00004429"/>
    </source>
</evidence>
<comment type="subcellular location">
    <subcellularLocation>
        <location evidence="1 7">Cell inner membrane</location>
        <topology evidence="1 7">Multi-pass membrane protein</topology>
    </subcellularLocation>
</comment>
<dbReference type="Pfam" id="PF06808">
    <property type="entry name" value="DctM"/>
    <property type="match status" value="1"/>
</dbReference>
<dbReference type="InterPro" id="IPR010656">
    <property type="entry name" value="DctM"/>
</dbReference>
<feature type="transmembrane region" description="Helical" evidence="7">
    <location>
        <begin position="308"/>
        <end position="330"/>
    </location>
</feature>
<comment type="subunit">
    <text evidence="7">The complex comprises the extracytoplasmic solute receptor protein and the two transmembrane proteins.</text>
</comment>
<evidence type="ECO:0000256" key="7">
    <source>
        <dbReference type="RuleBase" id="RU369079"/>
    </source>
</evidence>
<reference evidence="9 10" key="1">
    <citation type="submission" date="2019-06" db="EMBL/GenBank/DDBJ databases">
        <title>New taxonomy in bacterial strain CC-CFT640, isolated from vineyard.</title>
        <authorList>
            <person name="Lin S.-Y."/>
            <person name="Tsai C.-F."/>
            <person name="Young C.-C."/>
        </authorList>
    </citation>
    <scope>NUCLEOTIDE SEQUENCE [LARGE SCALE GENOMIC DNA]</scope>
    <source>
        <strain evidence="9 10">CC-CFT640</strain>
    </source>
</reference>
<feature type="transmembrane region" description="Helical" evidence="7">
    <location>
        <begin position="57"/>
        <end position="77"/>
    </location>
</feature>
<comment type="similarity">
    <text evidence="7">Belongs to the TRAP transporter large permease family.</text>
</comment>
<feature type="transmembrane region" description="Helical" evidence="7">
    <location>
        <begin position="97"/>
        <end position="118"/>
    </location>
</feature>
<evidence type="ECO:0000256" key="4">
    <source>
        <dbReference type="ARBA" id="ARBA00022692"/>
    </source>
</evidence>
<dbReference type="PANTHER" id="PTHR33362:SF5">
    <property type="entry name" value="C4-DICARBOXYLATE TRAP TRANSPORTER LARGE PERMEASE PROTEIN DCTM"/>
    <property type="match status" value="1"/>
</dbReference>
<dbReference type="NCBIfam" id="TIGR00786">
    <property type="entry name" value="dctM"/>
    <property type="match status" value="1"/>
</dbReference>
<dbReference type="GO" id="GO:0022857">
    <property type="term" value="F:transmembrane transporter activity"/>
    <property type="evidence" value="ECO:0007669"/>
    <property type="project" value="UniProtKB-UniRule"/>
</dbReference>
<protein>
    <recommendedName>
        <fullName evidence="7">TRAP transporter large permease protein</fullName>
    </recommendedName>
</protein>
<evidence type="ECO:0000313" key="9">
    <source>
        <dbReference type="EMBL" id="TXL70329.1"/>
    </source>
</evidence>
<evidence type="ECO:0000256" key="2">
    <source>
        <dbReference type="ARBA" id="ARBA00022475"/>
    </source>
</evidence>
<dbReference type="GO" id="GO:0005886">
    <property type="term" value="C:plasma membrane"/>
    <property type="evidence" value="ECO:0007669"/>
    <property type="project" value="UniProtKB-SubCell"/>
</dbReference>
<feature type="transmembrane region" description="Helical" evidence="7">
    <location>
        <begin position="362"/>
        <end position="389"/>
    </location>
</feature>
<dbReference type="EMBL" id="VDUZ01000061">
    <property type="protein sequence ID" value="TXL70329.1"/>
    <property type="molecule type" value="Genomic_DNA"/>
</dbReference>
<name>A0A5C8P9R7_9HYPH</name>
<evidence type="ECO:0000256" key="6">
    <source>
        <dbReference type="ARBA" id="ARBA00023136"/>
    </source>
</evidence>
<evidence type="ECO:0000259" key="8">
    <source>
        <dbReference type="Pfam" id="PF06808"/>
    </source>
</evidence>
<dbReference type="PIRSF" id="PIRSF006066">
    <property type="entry name" value="HI0050"/>
    <property type="match status" value="1"/>
</dbReference>
<dbReference type="Proteomes" id="UP000321638">
    <property type="component" value="Unassembled WGS sequence"/>
</dbReference>
<keyword evidence="3 7" id="KW-0997">Cell inner membrane</keyword>
<dbReference type="AlphaFoldDB" id="A0A5C8P9R7"/>
<keyword evidence="6 7" id="KW-0472">Membrane</keyword>
<feature type="domain" description="TRAP C4-dicarboxylate transport system permease DctM subunit" evidence="8">
    <location>
        <begin position="8"/>
        <end position="420"/>
    </location>
</feature>
<organism evidence="9 10">
    <name type="scientific">Vineibacter terrae</name>
    <dbReference type="NCBI Taxonomy" id="2586908"/>
    <lineage>
        <taxon>Bacteria</taxon>
        <taxon>Pseudomonadati</taxon>
        <taxon>Pseudomonadota</taxon>
        <taxon>Alphaproteobacteria</taxon>
        <taxon>Hyphomicrobiales</taxon>
        <taxon>Vineibacter</taxon>
    </lineage>
</organism>
<feature type="transmembrane region" description="Helical" evidence="7">
    <location>
        <begin position="280"/>
        <end position="302"/>
    </location>
</feature>
<feature type="transmembrane region" description="Helical" evidence="7">
    <location>
        <begin position="337"/>
        <end position="356"/>
    </location>
</feature>
<dbReference type="RefSeq" id="WP_147851647.1">
    <property type="nucleotide sequence ID" value="NZ_VDUZ01000061.1"/>
</dbReference>
<feature type="transmembrane region" description="Helical" evidence="7">
    <location>
        <begin position="174"/>
        <end position="196"/>
    </location>
</feature>
<comment type="function">
    <text evidence="7">Part of the tripartite ATP-independent periplasmic (TRAP) transport system.</text>
</comment>
<evidence type="ECO:0000313" key="10">
    <source>
        <dbReference type="Proteomes" id="UP000321638"/>
    </source>
</evidence>
<proteinExistence type="inferred from homology"/>
<feature type="transmembrane region" description="Helical" evidence="7">
    <location>
        <begin position="217"/>
        <end position="236"/>
    </location>
</feature>
<evidence type="ECO:0000256" key="5">
    <source>
        <dbReference type="ARBA" id="ARBA00022989"/>
    </source>
</evidence>
<accession>A0A5C8P9R7</accession>
<keyword evidence="7" id="KW-0813">Transport</keyword>
<feature type="transmembrane region" description="Helical" evidence="7">
    <location>
        <begin position="401"/>
        <end position="425"/>
    </location>
</feature>
<gene>
    <name evidence="9" type="ORF">FHP25_34960</name>
</gene>
<feature type="transmembrane region" description="Helical" evidence="7">
    <location>
        <begin position="138"/>
        <end position="162"/>
    </location>
</feature>
<comment type="caution">
    <text evidence="9">The sequence shown here is derived from an EMBL/GenBank/DDBJ whole genome shotgun (WGS) entry which is preliminary data.</text>
</comment>
<dbReference type="InterPro" id="IPR004681">
    <property type="entry name" value="TRAP_DctM"/>
</dbReference>
<keyword evidence="10" id="KW-1185">Reference proteome</keyword>
<evidence type="ECO:0000256" key="3">
    <source>
        <dbReference type="ARBA" id="ARBA00022519"/>
    </source>
</evidence>